<dbReference type="RefSeq" id="WP_164450710.1">
    <property type="nucleotide sequence ID" value="NZ_JAAIJQ010000003.1"/>
</dbReference>
<reference evidence="1 2" key="1">
    <citation type="submission" date="2020-02" db="EMBL/GenBank/DDBJ databases">
        <title>Genome sequences of Thiorhodococcus mannitoliphagus and Thiorhodococcus minor, purple sulfur photosynthetic bacteria in the gammaproteobacterial family, Chromatiaceae.</title>
        <authorList>
            <person name="Aviles F.A."/>
            <person name="Meyer T.E."/>
            <person name="Kyndt J.A."/>
        </authorList>
    </citation>
    <scope>NUCLEOTIDE SEQUENCE [LARGE SCALE GENOMIC DNA]</scope>
    <source>
        <strain evidence="1 2">DSM 11518</strain>
    </source>
</reference>
<evidence type="ECO:0000313" key="1">
    <source>
        <dbReference type="EMBL" id="NEV60666.1"/>
    </source>
</evidence>
<dbReference type="Proteomes" id="UP000483379">
    <property type="component" value="Unassembled WGS sequence"/>
</dbReference>
<evidence type="ECO:0000313" key="2">
    <source>
        <dbReference type="Proteomes" id="UP000483379"/>
    </source>
</evidence>
<keyword evidence="2" id="KW-1185">Reference proteome</keyword>
<dbReference type="EMBL" id="JAAIJQ010000003">
    <property type="protein sequence ID" value="NEV60666.1"/>
    <property type="molecule type" value="Genomic_DNA"/>
</dbReference>
<protein>
    <recommendedName>
        <fullName evidence="3">Type I-U CRISPR-associated protein Cas8c</fullName>
    </recommendedName>
</protein>
<sequence>MTGFDLDGIHGSNPLGFMAALGTVAACDRSFPHDAARLSWHQSQGAWRPTLSLDRPLTREDLLAGLDAQLKTLSANPAVNLGDNLSLDCADFRQKAVLAQQSATPEQRDFADFMAAFGSESVQSKLNGKPTGKIADTAFRTMNGSGHQHFLGSIRTFIEDTKVEHLEKALFHAWRYDDPVEKHTMRWDPMDDVRYALRWQNPSGDRERKQTGSVWGANRLAIEALPLFPTAPRHTALETTGFRARRGSGTLWTWPIWEGDLTVDTIRSVLALAELQASEPNRDGLVRHGIVEVFRCKRITQGKFRNFGMAIPV</sequence>
<dbReference type="AlphaFoldDB" id="A0A6M0JT20"/>
<proteinExistence type="predicted"/>
<name>A0A6M0JT20_9GAMM</name>
<accession>A0A6M0JT20</accession>
<comment type="caution">
    <text evidence="1">The sequence shown here is derived from an EMBL/GenBank/DDBJ whole genome shotgun (WGS) entry which is preliminary data.</text>
</comment>
<gene>
    <name evidence="1" type="ORF">G3446_01945</name>
</gene>
<evidence type="ECO:0008006" key="3">
    <source>
        <dbReference type="Google" id="ProtNLM"/>
    </source>
</evidence>
<organism evidence="1 2">
    <name type="scientific">Thiorhodococcus minor</name>
    <dbReference type="NCBI Taxonomy" id="57489"/>
    <lineage>
        <taxon>Bacteria</taxon>
        <taxon>Pseudomonadati</taxon>
        <taxon>Pseudomonadota</taxon>
        <taxon>Gammaproteobacteria</taxon>
        <taxon>Chromatiales</taxon>
        <taxon>Chromatiaceae</taxon>
        <taxon>Thiorhodococcus</taxon>
    </lineage>
</organism>